<dbReference type="InterPro" id="IPR010998">
    <property type="entry name" value="Integrase_recombinase_N"/>
</dbReference>
<evidence type="ECO:0000256" key="2">
    <source>
        <dbReference type="ARBA" id="ARBA00022908"/>
    </source>
</evidence>
<evidence type="ECO:0000313" key="6">
    <source>
        <dbReference type="EMBL" id="MCW8087345.1"/>
    </source>
</evidence>
<dbReference type="Proteomes" id="UP001526430">
    <property type="component" value="Unassembled WGS sequence"/>
</dbReference>
<feature type="domain" description="Integrase SAM-like N-terminal" evidence="5">
    <location>
        <begin position="128"/>
        <end position="164"/>
    </location>
</feature>
<reference evidence="6 7" key="1">
    <citation type="submission" date="2022-10" db="EMBL/GenBank/DDBJ databases">
        <title>Roseococcus glaciei nov., sp. nov., isolated from glacier.</title>
        <authorList>
            <person name="Liu Q."/>
            <person name="Xin Y.-H."/>
        </authorList>
    </citation>
    <scope>NUCLEOTIDE SEQUENCE [LARGE SCALE GENOMIC DNA]</scope>
    <source>
        <strain evidence="6 7">MDT2-1-1</strain>
    </source>
</reference>
<gene>
    <name evidence="6" type="ORF">OF850_17065</name>
</gene>
<comment type="similarity">
    <text evidence="1">Belongs to the 'phage' integrase family.</text>
</comment>
<dbReference type="InterPro" id="IPR011010">
    <property type="entry name" value="DNA_brk_join_enz"/>
</dbReference>
<comment type="caution">
    <text evidence="6">The sequence shown here is derived from an EMBL/GenBank/DDBJ whole genome shotgun (WGS) entry which is preliminary data.</text>
</comment>
<dbReference type="SUPFAM" id="SSF56349">
    <property type="entry name" value="DNA breaking-rejoining enzymes"/>
    <property type="match status" value="1"/>
</dbReference>
<dbReference type="InterPro" id="IPR004107">
    <property type="entry name" value="Integrase_SAM-like_N"/>
</dbReference>
<feature type="domain" description="Integrase DNA-binding" evidence="4">
    <location>
        <begin position="31"/>
        <end position="95"/>
    </location>
</feature>
<dbReference type="EMBL" id="JAPFQI010000015">
    <property type="protein sequence ID" value="MCW8087345.1"/>
    <property type="molecule type" value="Genomic_DNA"/>
</dbReference>
<proteinExistence type="inferred from homology"/>
<protein>
    <submittedName>
        <fullName evidence="6">N-terminal phage integrase SAM-like domain-containing protein</fullName>
    </submittedName>
</protein>
<dbReference type="Pfam" id="PF14659">
    <property type="entry name" value="Phage_int_SAM_3"/>
    <property type="match status" value="1"/>
</dbReference>
<evidence type="ECO:0000259" key="5">
    <source>
        <dbReference type="Pfam" id="PF14659"/>
    </source>
</evidence>
<dbReference type="InterPro" id="IPR038488">
    <property type="entry name" value="Integrase_DNA-bd_sf"/>
</dbReference>
<dbReference type="InterPro" id="IPR025166">
    <property type="entry name" value="Integrase_DNA_bind_dom"/>
</dbReference>
<dbReference type="Gene3D" id="3.30.160.390">
    <property type="entry name" value="Integrase, DNA-binding domain"/>
    <property type="match status" value="1"/>
</dbReference>
<dbReference type="RefSeq" id="WP_301591528.1">
    <property type="nucleotide sequence ID" value="NZ_JAPFQI010000015.1"/>
</dbReference>
<dbReference type="PANTHER" id="PTHR30629:SF2">
    <property type="entry name" value="PROPHAGE INTEGRASE INTS-RELATED"/>
    <property type="match status" value="1"/>
</dbReference>
<keyword evidence="7" id="KW-1185">Reference proteome</keyword>
<evidence type="ECO:0000256" key="3">
    <source>
        <dbReference type="ARBA" id="ARBA00023125"/>
    </source>
</evidence>
<dbReference type="InterPro" id="IPR050808">
    <property type="entry name" value="Phage_Integrase"/>
</dbReference>
<name>A0ABT3NYV8_9PROT</name>
<dbReference type="Gene3D" id="1.10.150.130">
    <property type="match status" value="1"/>
</dbReference>
<evidence type="ECO:0000256" key="1">
    <source>
        <dbReference type="ARBA" id="ARBA00008857"/>
    </source>
</evidence>
<evidence type="ECO:0000259" key="4">
    <source>
        <dbReference type="Pfam" id="PF13356"/>
    </source>
</evidence>
<organism evidence="6 7">
    <name type="scientific">Sabulicella glaciei</name>
    <dbReference type="NCBI Taxonomy" id="2984948"/>
    <lineage>
        <taxon>Bacteria</taxon>
        <taxon>Pseudomonadati</taxon>
        <taxon>Pseudomonadota</taxon>
        <taxon>Alphaproteobacteria</taxon>
        <taxon>Acetobacterales</taxon>
        <taxon>Acetobacteraceae</taxon>
        <taxon>Sabulicella</taxon>
    </lineage>
</organism>
<evidence type="ECO:0000313" key="7">
    <source>
        <dbReference type="Proteomes" id="UP001526430"/>
    </source>
</evidence>
<dbReference type="PANTHER" id="PTHR30629">
    <property type="entry name" value="PROPHAGE INTEGRASE"/>
    <property type="match status" value="1"/>
</dbReference>
<accession>A0ABT3NYV8</accession>
<sequence>MAAKRGKIGLREVRALGPGEEVWDAGPGAVTGFGIRRQQSDAVAYVVLYRTPEGRSRRFTIGRHGAPWTPDTARDEARKVLAAAMGGHDPAAAKKDLREAPTVAELCAEYLAAVEAGRLPTRRGGTKKASTLATDHSRINSHILPLLGASKVRSLTTADIEAFMHDVADGKTHRREHLGRARAVRMVRGGIGTASRTVGLLGAILAFAVRKGMRPDNPARGVLRPADGKRDRRLTDDEYAALARGLDRTMRSSAEGEKPRRAMWPHAAAAIRFLALTGWRSGDPSSLPSFALLLTRGLPLLLRGLRLDAGARLLETARAFSMGMASSSLAMSGASVARS</sequence>
<dbReference type="Pfam" id="PF13356">
    <property type="entry name" value="Arm-DNA-bind_3"/>
    <property type="match status" value="1"/>
</dbReference>
<keyword evidence="2" id="KW-0229">DNA integration</keyword>
<keyword evidence="3" id="KW-0238">DNA-binding</keyword>